<sequence length="222" mass="23449">MDLSAFMPELIALGQVLLIDLVLAGDNAIVVGMAAAGLPADQRRKAIFWGIVAATIMRIGFAAITTQLLAIVGLTLAGGVLLLWVCYKMFRELQRGHQPEVDEAELEAQQAAGTGERKTLRSAIIQILVADVSMSLDNVLAVAGAAKDHLWVLVVGLAISVVLMGVAATFIARLLEKHRWIAWVGLLVILYVAIEMIWHGGGEVLPYITGNGGGAVAPAPAP</sequence>
<dbReference type="PANTHER" id="PTHR30238:SF4">
    <property type="entry name" value="SLL1022 PROTEIN"/>
    <property type="match status" value="1"/>
</dbReference>
<evidence type="ECO:0000256" key="1">
    <source>
        <dbReference type="ARBA" id="ARBA00004141"/>
    </source>
</evidence>
<feature type="transmembrane region" description="Helical" evidence="6">
    <location>
        <begin position="180"/>
        <end position="198"/>
    </location>
</feature>
<dbReference type="AlphaFoldDB" id="A0A5B2TM45"/>
<feature type="transmembrane region" description="Helical" evidence="6">
    <location>
        <begin position="150"/>
        <end position="171"/>
    </location>
</feature>
<reference evidence="7 8" key="1">
    <citation type="journal article" date="2015" name="Int. J. Syst. Evol. Microbiol.">
        <title>Roseomonas oryzae sp. nov., isolated from paddy rhizosphere soil.</title>
        <authorList>
            <person name="Ramaprasad E.V."/>
            <person name="Sasikala Ch."/>
            <person name="Ramana Ch.V."/>
        </authorList>
    </citation>
    <scope>NUCLEOTIDE SEQUENCE [LARGE SCALE GENOMIC DNA]</scope>
    <source>
        <strain evidence="7 8">KCTC 42542</strain>
    </source>
</reference>
<feature type="transmembrane region" description="Helical" evidence="6">
    <location>
        <begin position="46"/>
        <end position="64"/>
    </location>
</feature>
<dbReference type="InterPro" id="IPR005496">
    <property type="entry name" value="Integral_membrane_TerC"/>
</dbReference>
<proteinExistence type="inferred from homology"/>
<evidence type="ECO:0000256" key="3">
    <source>
        <dbReference type="ARBA" id="ARBA00022692"/>
    </source>
</evidence>
<comment type="subcellular location">
    <subcellularLocation>
        <location evidence="1">Membrane</location>
        <topology evidence="1">Multi-pass membrane protein</topology>
    </subcellularLocation>
</comment>
<evidence type="ECO:0000256" key="6">
    <source>
        <dbReference type="SAM" id="Phobius"/>
    </source>
</evidence>
<feature type="transmembrane region" description="Helical" evidence="6">
    <location>
        <begin position="123"/>
        <end position="144"/>
    </location>
</feature>
<comment type="similarity">
    <text evidence="2">Belongs to the TerC family.</text>
</comment>
<dbReference type="GO" id="GO:0016020">
    <property type="term" value="C:membrane"/>
    <property type="evidence" value="ECO:0007669"/>
    <property type="project" value="UniProtKB-SubCell"/>
</dbReference>
<dbReference type="InterPro" id="IPR022301">
    <property type="entry name" value="Integral_membrane_YjbE"/>
</dbReference>
<organism evidence="7 8">
    <name type="scientific">Teichococcus oryzae</name>
    <dbReference type="NCBI Taxonomy" id="1608942"/>
    <lineage>
        <taxon>Bacteria</taxon>
        <taxon>Pseudomonadati</taxon>
        <taxon>Pseudomonadota</taxon>
        <taxon>Alphaproteobacteria</taxon>
        <taxon>Acetobacterales</taxon>
        <taxon>Roseomonadaceae</taxon>
        <taxon>Roseomonas</taxon>
    </lineage>
</organism>
<accession>A0A5B2TM45</accession>
<name>A0A5B2TM45_9PROT</name>
<dbReference type="RefSeq" id="WP_149810755.1">
    <property type="nucleotide sequence ID" value="NZ_VUKA01000001.1"/>
</dbReference>
<dbReference type="Pfam" id="PF03741">
    <property type="entry name" value="TerC"/>
    <property type="match status" value="1"/>
</dbReference>
<protein>
    <submittedName>
        <fullName evidence="7">TerC family protein</fullName>
    </submittedName>
</protein>
<keyword evidence="8" id="KW-1185">Reference proteome</keyword>
<evidence type="ECO:0000313" key="8">
    <source>
        <dbReference type="Proteomes" id="UP000322110"/>
    </source>
</evidence>
<feature type="transmembrane region" description="Helical" evidence="6">
    <location>
        <begin position="70"/>
        <end position="87"/>
    </location>
</feature>
<comment type="caution">
    <text evidence="7">The sequence shown here is derived from an EMBL/GenBank/DDBJ whole genome shotgun (WGS) entry which is preliminary data.</text>
</comment>
<feature type="transmembrane region" description="Helical" evidence="6">
    <location>
        <begin position="12"/>
        <end position="34"/>
    </location>
</feature>
<dbReference type="EMBL" id="VUKA01000001">
    <property type="protein sequence ID" value="KAA2214800.1"/>
    <property type="molecule type" value="Genomic_DNA"/>
</dbReference>
<evidence type="ECO:0000313" key="7">
    <source>
        <dbReference type="EMBL" id="KAA2214800.1"/>
    </source>
</evidence>
<dbReference type="PANTHER" id="PTHR30238">
    <property type="entry name" value="MEMBRANE BOUND PREDICTED REDOX MODULATOR"/>
    <property type="match status" value="1"/>
</dbReference>
<evidence type="ECO:0000256" key="5">
    <source>
        <dbReference type="ARBA" id="ARBA00023136"/>
    </source>
</evidence>
<keyword evidence="5 6" id="KW-0472">Membrane</keyword>
<keyword evidence="4 6" id="KW-1133">Transmembrane helix</keyword>
<evidence type="ECO:0000256" key="2">
    <source>
        <dbReference type="ARBA" id="ARBA00007511"/>
    </source>
</evidence>
<dbReference type="NCBIfam" id="TIGR03717">
    <property type="entry name" value="R_switched_YjbE"/>
    <property type="match status" value="1"/>
</dbReference>
<gene>
    <name evidence="7" type="ORF">F0Q34_03685</name>
</gene>
<dbReference type="OrthoDB" id="9807970at2"/>
<dbReference type="Proteomes" id="UP000322110">
    <property type="component" value="Unassembled WGS sequence"/>
</dbReference>
<evidence type="ECO:0000256" key="4">
    <source>
        <dbReference type="ARBA" id="ARBA00022989"/>
    </source>
</evidence>
<keyword evidence="3 6" id="KW-0812">Transmembrane</keyword>